<gene>
    <name evidence="1" type="ORF">IED13_09660</name>
</gene>
<keyword evidence="2" id="KW-1185">Reference proteome</keyword>
<evidence type="ECO:0000313" key="2">
    <source>
        <dbReference type="Proteomes" id="UP000619295"/>
    </source>
</evidence>
<dbReference type="Proteomes" id="UP000619295">
    <property type="component" value="Unassembled WGS sequence"/>
</dbReference>
<evidence type="ECO:0000313" key="1">
    <source>
        <dbReference type="EMBL" id="MBD3845963.1"/>
    </source>
</evidence>
<sequence length="87" mass="9185">MEPAASVIARLGGEKIVSEITGRAYTAPYRWQQSVEKGGTGGLIPQRLHIKLLEYAMANGIALSPADFLPVHPQPSVPAASLATSET</sequence>
<dbReference type="AlphaFoldDB" id="A0A927E7U7"/>
<protein>
    <submittedName>
        <fullName evidence="1">Uncharacterized protein</fullName>
    </submittedName>
</protein>
<dbReference type="RefSeq" id="WP_191124054.1">
    <property type="nucleotide sequence ID" value="NZ_JACXWY010000005.1"/>
</dbReference>
<proteinExistence type="predicted"/>
<accession>A0A927E7U7</accession>
<dbReference type="EMBL" id="JACXWY010000005">
    <property type="protein sequence ID" value="MBD3845963.1"/>
    <property type="molecule type" value="Genomic_DNA"/>
</dbReference>
<reference evidence="1" key="1">
    <citation type="submission" date="2020-09" db="EMBL/GenBank/DDBJ databases">
        <title>Bosea spartocytisi sp. nov. a root nodule endophyte of Spartocytisus supranubius in the high mountain ecosystem fo the Teide National Park (Canary Islands, Spain).</title>
        <authorList>
            <person name="Pulido-Suarez L."/>
            <person name="Peix A."/>
            <person name="Igual J.M."/>
            <person name="Socas-Perez N."/>
            <person name="Velazquez E."/>
            <person name="Flores-Felix J.D."/>
            <person name="Leon-Barrios M."/>
        </authorList>
    </citation>
    <scope>NUCLEOTIDE SEQUENCE</scope>
    <source>
        <strain evidence="1">SSUT16</strain>
    </source>
</reference>
<organism evidence="1 2">
    <name type="scientific">Bosea spartocytisi</name>
    <dbReference type="NCBI Taxonomy" id="2773451"/>
    <lineage>
        <taxon>Bacteria</taxon>
        <taxon>Pseudomonadati</taxon>
        <taxon>Pseudomonadota</taxon>
        <taxon>Alphaproteobacteria</taxon>
        <taxon>Hyphomicrobiales</taxon>
        <taxon>Boseaceae</taxon>
        <taxon>Bosea</taxon>
    </lineage>
</organism>
<name>A0A927E7U7_9HYPH</name>
<comment type="caution">
    <text evidence="1">The sequence shown here is derived from an EMBL/GenBank/DDBJ whole genome shotgun (WGS) entry which is preliminary data.</text>
</comment>